<dbReference type="EMBL" id="HBIV01023364">
    <property type="protein sequence ID" value="CAE0665189.1"/>
    <property type="molecule type" value="Transcribed_RNA"/>
</dbReference>
<proteinExistence type="predicted"/>
<reference evidence="2" key="1">
    <citation type="submission" date="2021-01" db="EMBL/GenBank/DDBJ databases">
        <authorList>
            <person name="Corre E."/>
            <person name="Pelletier E."/>
            <person name="Niang G."/>
            <person name="Scheremetjew M."/>
            <person name="Finn R."/>
            <person name="Kale V."/>
            <person name="Holt S."/>
            <person name="Cochrane G."/>
            <person name="Meng A."/>
            <person name="Brown T."/>
            <person name="Cohen L."/>
        </authorList>
    </citation>
    <scope>NUCLEOTIDE SEQUENCE</scope>
    <source>
        <strain evidence="2">CCCM811</strain>
    </source>
</reference>
<dbReference type="AlphaFoldDB" id="A0A7S4DRB2"/>
<name>A0A7S4DRB2_9EUKA</name>
<evidence type="ECO:0000313" key="2">
    <source>
        <dbReference type="EMBL" id="CAE0665189.1"/>
    </source>
</evidence>
<feature type="region of interest" description="Disordered" evidence="1">
    <location>
        <begin position="61"/>
        <end position="107"/>
    </location>
</feature>
<gene>
    <name evidence="2" type="ORF">LGLO00237_LOCUS16794</name>
</gene>
<evidence type="ECO:0000256" key="1">
    <source>
        <dbReference type="SAM" id="MobiDB-lite"/>
    </source>
</evidence>
<sequence>MCMYFPVLAEQLAWIGMTAINACWKYRHILVPSALVISVILILARCCRCIGWCCCCCSKRSEEVPSASSATSSGRRKDNKPERKPSQKARAGAPRRSAVHRAGAPSA</sequence>
<organism evidence="2">
    <name type="scientific">Lotharella globosa</name>
    <dbReference type="NCBI Taxonomy" id="91324"/>
    <lineage>
        <taxon>Eukaryota</taxon>
        <taxon>Sar</taxon>
        <taxon>Rhizaria</taxon>
        <taxon>Cercozoa</taxon>
        <taxon>Chlorarachniophyceae</taxon>
        <taxon>Lotharella</taxon>
    </lineage>
</organism>
<feature type="compositionally biased region" description="Basic and acidic residues" evidence="1">
    <location>
        <begin position="75"/>
        <end position="85"/>
    </location>
</feature>
<accession>A0A7S4DRB2</accession>
<protein>
    <submittedName>
        <fullName evidence="2">Uncharacterized protein</fullName>
    </submittedName>
</protein>